<accession>A0ABR2BDK9</accession>
<evidence type="ECO:0000313" key="1">
    <source>
        <dbReference type="EMBL" id="KAK8505224.1"/>
    </source>
</evidence>
<gene>
    <name evidence="1" type="ORF">V6N12_066751</name>
</gene>
<name>A0ABR2BDK9_9ROSI</name>
<protein>
    <submittedName>
        <fullName evidence="1">Uncharacterized protein</fullName>
    </submittedName>
</protein>
<sequence>MSLSAAFPAFRPLGFKSNIPATDDHRNITGLGVEGCVKVNAREGLGSDRTVIEFNDGGGNGSLIEGGRLLG</sequence>
<comment type="caution">
    <text evidence="1">The sequence shown here is derived from an EMBL/GenBank/DDBJ whole genome shotgun (WGS) entry which is preliminary data.</text>
</comment>
<keyword evidence="2" id="KW-1185">Reference proteome</keyword>
<organism evidence="1 2">
    <name type="scientific">Hibiscus sabdariffa</name>
    <name type="common">roselle</name>
    <dbReference type="NCBI Taxonomy" id="183260"/>
    <lineage>
        <taxon>Eukaryota</taxon>
        <taxon>Viridiplantae</taxon>
        <taxon>Streptophyta</taxon>
        <taxon>Embryophyta</taxon>
        <taxon>Tracheophyta</taxon>
        <taxon>Spermatophyta</taxon>
        <taxon>Magnoliopsida</taxon>
        <taxon>eudicotyledons</taxon>
        <taxon>Gunneridae</taxon>
        <taxon>Pentapetalae</taxon>
        <taxon>rosids</taxon>
        <taxon>malvids</taxon>
        <taxon>Malvales</taxon>
        <taxon>Malvaceae</taxon>
        <taxon>Malvoideae</taxon>
        <taxon>Hibiscus</taxon>
    </lineage>
</organism>
<evidence type="ECO:0000313" key="2">
    <source>
        <dbReference type="Proteomes" id="UP001472677"/>
    </source>
</evidence>
<dbReference type="EMBL" id="JBBPBM010000129">
    <property type="protein sequence ID" value="KAK8505224.1"/>
    <property type="molecule type" value="Genomic_DNA"/>
</dbReference>
<dbReference type="Proteomes" id="UP001472677">
    <property type="component" value="Unassembled WGS sequence"/>
</dbReference>
<reference evidence="1 2" key="1">
    <citation type="journal article" date="2024" name="G3 (Bethesda)">
        <title>Genome assembly of Hibiscus sabdariffa L. provides insights into metabolisms of medicinal natural products.</title>
        <authorList>
            <person name="Kim T."/>
        </authorList>
    </citation>
    <scope>NUCLEOTIDE SEQUENCE [LARGE SCALE GENOMIC DNA]</scope>
    <source>
        <strain evidence="1">TK-2024</strain>
        <tissue evidence="1">Old leaves</tissue>
    </source>
</reference>
<proteinExistence type="predicted"/>